<sequence length="93" mass="11206">MLPGVAKYFLLKRPGFEFIRNTFFYTMFVRRSIITRKGNRKATFLMIITTILLKSHIENYTYNNHIHFNTIVEIRNDKEYIRAINNDSEKEDL</sequence>
<reference evidence="1 2" key="1">
    <citation type="journal article" date="2024" name="Ann. Entomol. Soc. Am.">
        <title>Genomic analyses of the southern and eastern yellowjacket wasps (Hymenoptera: Vespidae) reveal evolutionary signatures of social life.</title>
        <authorList>
            <person name="Catto M.A."/>
            <person name="Caine P.B."/>
            <person name="Orr S.E."/>
            <person name="Hunt B.G."/>
            <person name="Goodisman M.A.D."/>
        </authorList>
    </citation>
    <scope>NUCLEOTIDE SEQUENCE [LARGE SCALE GENOMIC DNA]</scope>
    <source>
        <strain evidence="1">232</strain>
        <tissue evidence="1">Head and thorax</tissue>
    </source>
</reference>
<organism evidence="1 2">
    <name type="scientific">Vespula maculifrons</name>
    <name type="common">Eastern yellow jacket</name>
    <name type="synonym">Wasp</name>
    <dbReference type="NCBI Taxonomy" id="7453"/>
    <lineage>
        <taxon>Eukaryota</taxon>
        <taxon>Metazoa</taxon>
        <taxon>Ecdysozoa</taxon>
        <taxon>Arthropoda</taxon>
        <taxon>Hexapoda</taxon>
        <taxon>Insecta</taxon>
        <taxon>Pterygota</taxon>
        <taxon>Neoptera</taxon>
        <taxon>Endopterygota</taxon>
        <taxon>Hymenoptera</taxon>
        <taxon>Apocrita</taxon>
        <taxon>Aculeata</taxon>
        <taxon>Vespoidea</taxon>
        <taxon>Vespidae</taxon>
        <taxon>Vespinae</taxon>
        <taxon>Vespula</taxon>
    </lineage>
</organism>
<keyword evidence="2" id="KW-1185">Reference proteome</keyword>
<protein>
    <submittedName>
        <fullName evidence="1">Uncharacterized protein</fullName>
    </submittedName>
</protein>
<dbReference type="Proteomes" id="UP001607303">
    <property type="component" value="Unassembled WGS sequence"/>
</dbReference>
<dbReference type="EMBL" id="JAYRBN010000119">
    <property type="protein sequence ID" value="KAL2719699.1"/>
    <property type="molecule type" value="Genomic_DNA"/>
</dbReference>
<proteinExistence type="predicted"/>
<evidence type="ECO:0000313" key="1">
    <source>
        <dbReference type="EMBL" id="KAL2719699.1"/>
    </source>
</evidence>
<evidence type="ECO:0000313" key="2">
    <source>
        <dbReference type="Proteomes" id="UP001607303"/>
    </source>
</evidence>
<gene>
    <name evidence="1" type="ORF">V1477_021193</name>
</gene>
<dbReference type="AlphaFoldDB" id="A0ABD2AGI0"/>
<comment type="caution">
    <text evidence="1">The sequence shown here is derived from an EMBL/GenBank/DDBJ whole genome shotgun (WGS) entry which is preliminary data.</text>
</comment>
<name>A0ABD2AGI0_VESMC</name>
<accession>A0ABD2AGI0</accession>